<dbReference type="HOGENOM" id="CLU_079544_0_0_2"/>
<dbReference type="EMBL" id="CP009516">
    <property type="protein sequence ID" value="AKB76798.1"/>
    <property type="molecule type" value="Genomic_DNA"/>
</dbReference>
<gene>
    <name evidence="1" type="ORF">MSHOH_0315</name>
</gene>
<dbReference type="PATRIC" id="fig|1434110.4.peg.371"/>
<name>A0A0E3SBY5_9EURY</name>
<evidence type="ECO:0000313" key="1">
    <source>
        <dbReference type="EMBL" id="AKB76798.1"/>
    </source>
</evidence>
<keyword evidence="2" id="KW-1185">Reference proteome</keyword>
<dbReference type="AlphaFoldDB" id="A0A0E3SBY5"/>
<sequence>MAEAKEKFGNATVVQEIRLYYDSNSELVVCKYDGQPETYLAFTNTTHRDLNSSLKPSEYPEEKWMLEMIGLLFDLDEATSRSYMREMKAAAQNQTWDVKLQVNESLDFPSVYDYLQKNSASSGSDVTGILIQSSDAEEIFLRNESRLGYIKYFIPTAEVETFDNGNQYKLGLRASGDVKLEIIMPGGSSGETIPEEEYRAVFREMFDNMGLPPEAVDRFEFFYSSSLAW</sequence>
<accession>A0A0E3SBY5</accession>
<dbReference type="Proteomes" id="UP000033101">
    <property type="component" value="Chromosome"/>
</dbReference>
<dbReference type="GeneID" id="24829437"/>
<organism evidence="1 2">
    <name type="scientific">Methanosarcina horonobensis HB-1 = JCM 15518</name>
    <dbReference type="NCBI Taxonomy" id="1434110"/>
    <lineage>
        <taxon>Archaea</taxon>
        <taxon>Methanobacteriati</taxon>
        <taxon>Methanobacteriota</taxon>
        <taxon>Stenosarchaea group</taxon>
        <taxon>Methanomicrobia</taxon>
        <taxon>Methanosarcinales</taxon>
        <taxon>Methanosarcinaceae</taxon>
        <taxon>Methanosarcina</taxon>
    </lineage>
</organism>
<dbReference type="STRING" id="1434110.MSHOH_0315"/>
<reference evidence="1 2" key="1">
    <citation type="submission" date="2014-07" db="EMBL/GenBank/DDBJ databases">
        <title>Methanogenic archaea and the global carbon cycle.</title>
        <authorList>
            <person name="Henriksen J.R."/>
            <person name="Luke J."/>
            <person name="Reinhart S."/>
            <person name="Benedict M.N."/>
            <person name="Youngblut N.D."/>
            <person name="Metcalf M.E."/>
            <person name="Whitaker R.J."/>
            <person name="Metcalf W.W."/>
        </authorList>
    </citation>
    <scope>NUCLEOTIDE SEQUENCE [LARGE SCALE GENOMIC DNA]</scope>
    <source>
        <strain evidence="1 2">HB-1</strain>
    </source>
</reference>
<proteinExistence type="predicted"/>
<protein>
    <submittedName>
        <fullName evidence="1">Uncharacterized protein</fullName>
    </submittedName>
</protein>
<evidence type="ECO:0000313" key="2">
    <source>
        <dbReference type="Proteomes" id="UP000033101"/>
    </source>
</evidence>
<dbReference type="RefSeq" id="WP_052730661.1">
    <property type="nucleotide sequence ID" value="NZ_BBCW01000032.1"/>
</dbReference>
<dbReference type="KEGG" id="mhor:MSHOH_0315"/>